<evidence type="ECO:0000313" key="11">
    <source>
        <dbReference type="EMBL" id="OJJ62583.1"/>
    </source>
</evidence>
<dbReference type="RefSeq" id="XP_040706389.1">
    <property type="nucleotide sequence ID" value="XM_040849036.1"/>
</dbReference>
<dbReference type="VEuPathDB" id="FungiDB:ASPSYDRAFT_55417"/>
<evidence type="ECO:0000259" key="10">
    <source>
        <dbReference type="PROSITE" id="PS51349"/>
    </source>
</evidence>
<dbReference type="CDD" id="cd02922">
    <property type="entry name" value="FCB2_FMN"/>
    <property type="match status" value="1"/>
</dbReference>
<dbReference type="PANTHER" id="PTHR10578:SF104">
    <property type="entry name" value="CYTOCHROME B2, MITOCHONDRIAL-RELATED"/>
    <property type="match status" value="1"/>
</dbReference>
<dbReference type="InterPro" id="IPR013785">
    <property type="entry name" value="Aldolase_TIM"/>
</dbReference>
<dbReference type="Gene3D" id="1.10.1040.10">
    <property type="entry name" value="N-(1-d-carboxylethyl)-l-norvaline Dehydrogenase, domain 2"/>
    <property type="match status" value="1"/>
</dbReference>
<evidence type="ECO:0000313" key="12">
    <source>
        <dbReference type="Proteomes" id="UP000184356"/>
    </source>
</evidence>
<evidence type="ECO:0000256" key="2">
    <source>
        <dbReference type="ARBA" id="ARBA00007870"/>
    </source>
</evidence>
<dbReference type="InterPro" id="IPR037458">
    <property type="entry name" value="L-MDH/L-LDH_FMN-bd"/>
</dbReference>
<organism evidence="11 12">
    <name type="scientific">Aspergillus sydowii CBS 593.65</name>
    <dbReference type="NCBI Taxonomy" id="1036612"/>
    <lineage>
        <taxon>Eukaryota</taxon>
        <taxon>Fungi</taxon>
        <taxon>Dikarya</taxon>
        <taxon>Ascomycota</taxon>
        <taxon>Pezizomycotina</taxon>
        <taxon>Eurotiomycetes</taxon>
        <taxon>Eurotiomycetidae</taxon>
        <taxon>Eurotiales</taxon>
        <taxon>Aspergillaceae</taxon>
        <taxon>Aspergillus</taxon>
        <taxon>Aspergillus subgen. Nidulantes</taxon>
    </lineage>
</organism>
<dbReference type="GO" id="GO:0008677">
    <property type="term" value="F:2-dehydropantoate 2-reductase activity"/>
    <property type="evidence" value="ECO:0007669"/>
    <property type="project" value="InterPro"/>
</dbReference>
<dbReference type="OrthoDB" id="1925334at2759"/>
<dbReference type="NCBIfam" id="TIGR00745">
    <property type="entry name" value="apbA_panE"/>
    <property type="match status" value="1"/>
</dbReference>
<feature type="domain" description="FMN hydroxy acid dehydrogenase" evidence="10">
    <location>
        <begin position="104"/>
        <end position="454"/>
    </location>
</feature>
<dbReference type="SMART" id="SM01117">
    <property type="entry name" value="Cyt-b5"/>
    <property type="match status" value="1"/>
</dbReference>
<dbReference type="PRINTS" id="PR00363">
    <property type="entry name" value="CYTOCHROMEB5"/>
</dbReference>
<dbReference type="PROSITE" id="PS50255">
    <property type="entry name" value="CYTOCHROME_B5_2"/>
    <property type="match status" value="1"/>
</dbReference>
<name>A0A1L9TTH5_9EURO</name>
<evidence type="ECO:0000256" key="1">
    <source>
        <dbReference type="ARBA" id="ARBA00001917"/>
    </source>
</evidence>
<dbReference type="PROSITE" id="PS00191">
    <property type="entry name" value="CYTOCHROME_B5_1"/>
    <property type="match status" value="1"/>
</dbReference>
<dbReference type="Proteomes" id="UP000184356">
    <property type="component" value="Unassembled WGS sequence"/>
</dbReference>
<dbReference type="InterPro" id="IPR008927">
    <property type="entry name" value="6-PGluconate_DH-like_C_sf"/>
</dbReference>
<gene>
    <name evidence="11" type="ORF">ASPSYDRAFT_55417</name>
</gene>
<dbReference type="STRING" id="1036612.A0A1L9TTH5"/>
<dbReference type="InterPro" id="IPR036291">
    <property type="entry name" value="NAD(P)-bd_dom_sf"/>
</dbReference>
<dbReference type="Pfam" id="PF00173">
    <property type="entry name" value="Cyt-b5"/>
    <property type="match status" value="1"/>
</dbReference>
<dbReference type="InterPro" id="IPR018506">
    <property type="entry name" value="Cyt_B5_heme-BS"/>
</dbReference>
<comment type="similarity">
    <text evidence="2">Belongs to the ketopantoate reductase family.</text>
</comment>
<dbReference type="GO" id="GO:0046872">
    <property type="term" value="F:metal ion binding"/>
    <property type="evidence" value="ECO:0007669"/>
    <property type="project" value="UniProtKB-KW"/>
</dbReference>
<comment type="cofactor">
    <cofactor evidence="1">
        <name>FMN</name>
        <dbReference type="ChEBI" id="CHEBI:58210"/>
    </cofactor>
</comment>
<dbReference type="Gene3D" id="3.20.20.70">
    <property type="entry name" value="Aldolase class I"/>
    <property type="match status" value="1"/>
</dbReference>
<accession>A0A1L9TTH5</accession>
<dbReference type="FunFam" id="1.10.1040.10:FF:000017">
    <property type="entry name" value="2-dehydropantoate 2-reductase"/>
    <property type="match status" value="1"/>
</dbReference>
<evidence type="ECO:0000259" key="9">
    <source>
        <dbReference type="PROSITE" id="PS50255"/>
    </source>
</evidence>
<dbReference type="PANTHER" id="PTHR10578">
    <property type="entry name" value="S -2-HYDROXY-ACID OXIDASE-RELATED"/>
    <property type="match status" value="1"/>
</dbReference>
<dbReference type="InterPro" id="IPR013752">
    <property type="entry name" value="KPA_reductase"/>
</dbReference>
<dbReference type="Pfam" id="PF02558">
    <property type="entry name" value="ApbA"/>
    <property type="match status" value="1"/>
</dbReference>
<evidence type="ECO:0000256" key="3">
    <source>
        <dbReference type="ARBA" id="ARBA00022617"/>
    </source>
</evidence>
<evidence type="ECO:0000256" key="4">
    <source>
        <dbReference type="ARBA" id="ARBA00022723"/>
    </source>
</evidence>
<dbReference type="GO" id="GO:0020037">
    <property type="term" value="F:heme binding"/>
    <property type="evidence" value="ECO:0007669"/>
    <property type="project" value="InterPro"/>
</dbReference>
<feature type="compositionally biased region" description="Basic and acidic residues" evidence="8">
    <location>
        <begin position="89"/>
        <end position="100"/>
    </location>
</feature>
<reference evidence="12" key="1">
    <citation type="journal article" date="2017" name="Genome Biol.">
        <title>Comparative genomics reveals high biological diversity and specific adaptations in the industrially and medically important fungal genus Aspergillus.</title>
        <authorList>
            <person name="de Vries R.P."/>
            <person name="Riley R."/>
            <person name="Wiebenga A."/>
            <person name="Aguilar-Osorio G."/>
            <person name="Amillis S."/>
            <person name="Uchima C.A."/>
            <person name="Anderluh G."/>
            <person name="Asadollahi M."/>
            <person name="Askin M."/>
            <person name="Barry K."/>
            <person name="Battaglia E."/>
            <person name="Bayram O."/>
            <person name="Benocci T."/>
            <person name="Braus-Stromeyer S.A."/>
            <person name="Caldana C."/>
            <person name="Canovas D."/>
            <person name="Cerqueira G.C."/>
            <person name="Chen F."/>
            <person name="Chen W."/>
            <person name="Choi C."/>
            <person name="Clum A."/>
            <person name="Dos Santos R.A."/>
            <person name="Damasio A.R."/>
            <person name="Diallinas G."/>
            <person name="Emri T."/>
            <person name="Fekete E."/>
            <person name="Flipphi M."/>
            <person name="Freyberg S."/>
            <person name="Gallo A."/>
            <person name="Gournas C."/>
            <person name="Habgood R."/>
            <person name="Hainaut M."/>
            <person name="Harispe M.L."/>
            <person name="Henrissat B."/>
            <person name="Hilden K.S."/>
            <person name="Hope R."/>
            <person name="Hossain A."/>
            <person name="Karabika E."/>
            <person name="Karaffa L."/>
            <person name="Karanyi Z."/>
            <person name="Krasevec N."/>
            <person name="Kuo A."/>
            <person name="Kusch H."/>
            <person name="LaButti K."/>
            <person name="Lagendijk E.L."/>
            <person name="Lapidus A."/>
            <person name="Levasseur A."/>
            <person name="Lindquist E."/>
            <person name="Lipzen A."/>
            <person name="Logrieco A.F."/>
            <person name="MacCabe A."/>
            <person name="Maekelae M.R."/>
            <person name="Malavazi I."/>
            <person name="Melin P."/>
            <person name="Meyer V."/>
            <person name="Mielnichuk N."/>
            <person name="Miskei M."/>
            <person name="Molnar A.P."/>
            <person name="Mule G."/>
            <person name="Ngan C.Y."/>
            <person name="Orejas M."/>
            <person name="Orosz E."/>
            <person name="Ouedraogo J.P."/>
            <person name="Overkamp K.M."/>
            <person name="Park H.-S."/>
            <person name="Perrone G."/>
            <person name="Piumi F."/>
            <person name="Punt P.J."/>
            <person name="Ram A.F."/>
            <person name="Ramon A."/>
            <person name="Rauscher S."/>
            <person name="Record E."/>
            <person name="Riano-Pachon D.M."/>
            <person name="Robert V."/>
            <person name="Roehrig J."/>
            <person name="Ruller R."/>
            <person name="Salamov A."/>
            <person name="Salih N.S."/>
            <person name="Samson R.A."/>
            <person name="Sandor E."/>
            <person name="Sanguinetti M."/>
            <person name="Schuetze T."/>
            <person name="Sepcic K."/>
            <person name="Shelest E."/>
            <person name="Sherlock G."/>
            <person name="Sophianopoulou V."/>
            <person name="Squina F.M."/>
            <person name="Sun H."/>
            <person name="Susca A."/>
            <person name="Todd R.B."/>
            <person name="Tsang A."/>
            <person name="Unkles S.E."/>
            <person name="van de Wiele N."/>
            <person name="van Rossen-Uffink D."/>
            <person name="Oliveira J.V."/>
            <person name="Vesth T.C."/>
            <person name="Visser J."/>
            <person name="Yu J.-H."/>
            <person name="Zhou M."/>
            <person name="Andersen M.R."/>
            <person name="Archer D.B."/>
            <person name="Baker S.E."/>
            <person name="Benoit I."/>
            <person name="Brakhage A.A."/>
            <person name="Braus G.H."/>
            <person name="Fischer R."/>
            <person name="Frisvad J.C."/>
            <person name="Goldman G.H."/>
            <person name="Houbraken J."/>
            <person name="Oakley B."/>
            <person name="Pocsi I."/>
            <person name="Scazzocchio C."/>
            <person name="Seiboth B."/>
            <person name="vanKuyk P.A."/>
            <person name="Wortman J."/>
            <person name="Dyer P.S."/>
            <person name="Grigoriev I.V."/>
        </authorList>
    </citation>
    <scope>NUCLEOTIDE SEQUENCE [LARGE SCALE GENOMIC DNA]</scope>
    <source>
        <strain evidence="12">CBS 593.65</strain>
    </source>
</reference>
<dbReference type="SUPFAM" id="SSF48179">
    <property type="entry name" value="6-phosphogluconate dehydrogenase C-terminal domain-like"/>
    <property type="match status" value="1"/>
</dbReference>
<keyword evidence="4" id="KW-0479">Metal-binding</keyword>
<dbReference type="SUPFAM" id="SSF51395">
    <property type="entry name" value="FMN-linked oxidoreductases"/>
    <property type="match status" value="1"/>
</dbReference>
<evidence type="ECO:0000256" key="6">
    <source>
        <dbReference type="ARBA" id="ARBA00023002"/>
    </source>
</evidence>
<keyword evidence="6" id="KW-0560">Oxidoreductase</keyword>
<dbReference type="GO" id="GO:0015940">
    <property type="term" value="P:pantothenate biosynthetic process"/>
    <property type="evidence" value="ECO:0007669"/>
    <property type="project" value="InterPro"/>
</dbReference>
<keyword evidence="3" id="KW-0349">Heme</keyword>
<evidence type="ECO:0000256" key="7">
    <source>
        <dbReference type="ARBA" id="ARBA00023004"/>
    </source>
</evidence>
<keyword evidence="5" id="KW-0521">NADP</keyword>
<dbReference type="InterPro" id="IPR000262">
    <property type="entry name" value="FMN-dep_DH"/>
</dbReference>
<sequence length="769" mass="84131">MHLTSEELEKHNSKASCWVAIHGSVYDVTDFLDSHPGGPKVILRCAGKDATADFDSVHDIELLAQTLPPSSLRGTIEPGSWSLSSSTTKEQHSATDKRETSGPPPLSSLINLHDFEKIAQAHLSPNAWAYISSGAEDELTKRQNAKAFQKIALRPRILRRIPAVDTTATILGKQVSLPVYMSAVGIAKYAHPDGECALAAAAGHESLAQVLANGSSFPIERVIRAGTRPGQPVFQQLYVNREMGKSEEIVRRAERAGAGAIWITVDSPVVGKREMDERLNLETDSGSGVAKTMASFISPFIDWSILAWLRGLTSLPIVVKGIQCVEDAVLAYEHGVQGIVLSNHGGRSQDTAQAPLLTLLEIRRYAAYLIDSPMEIYIDGGIRRGTDVLKAIALGATAVGLGRPLLYSLAAGYGEQGVRRAINILRLEIEANMTFLGVTSMKELGPHLLNTSRLERDVVGAMTIGSFYAFILSRSDRVRLTVLARSNYESVKKNGILLQSQNHGEHRFHPHNVIRSVDEISAPFDYVVCAHKAIDQAAVADRLQPAITDKTTIVIIQNGVGNEEPFRGKYPNSSIISCVTWVGATQTSPGIVAHTKSEDMQIGLFPNPNLDVKLEQSRLDTFSTLLQTGNTRFQVLDDIQRKRWEKVVWNAAWNSLTTLTMLDTQSWLHSSGDATPLTLRLMREVIDVARRCGVDLEYALVDELMKKINAMPGIGSSMQTDCKSGRPLEVDVILGFPVRKAREFGMETPILDVVYALVVAVDVRLRASL</sequence>
<dbReference type="InterPro" id="IPR013332">
    <property type="entry name" value="KPR_N"/>
</dbReference>
<dbReference type="EMBL" id="KV878583">
    <property type="protein sequence ID" value="OJJ62583.1"/>
    <property type="molecule type" value="Genomic_DNA"/>
</dbReference>
<dbReference type="SUPFAM" id="SSF51735">
    <property type="entry name" value="NAD(P)-binding Rossmann-fold domains"/>
    <property type="match status" value="1"/>
</dbReference>
<proteinExistence type="inferred from homology"/>
<protein>
    <submittedName>
        <fullName evidence="11">Uncharacterized protein</fullName>
    </submittedName>
</protein>
<evidence type="ECO:0000256" key="8">
    <source>
        <dbReference type="SAM" id="MobiDB-lite"/>
    </source>
</evidence>
<dbReference type="InterPro" id="IPR001199">
    <property type="entry name" value="Cyt_B5-like_heme/steroid-bd"/>
</dbReference>
<keyword evidence="7" id="KW-0408">Iron</keyword>
<dbReference type="InterPro" id="IPR003710">
    <property type="entry name" value="ApbA"/>
</dbReference>
<dbReference type="AlphaFoldDB" id="A0A1L9TTH5"/>
<keyword evidence="12" id="KW-1185">Reference proteome</keyword>
<dbReference type="GeneID" id="63765109"/>
<dbReference type="Gene3D" id="3.40.50.720">
    <property type="entry name" value="NAD(P)-binding Rossmann-like Domain"/>
    <property type="match status" value="1"/>
</dbReference>
<dbReference type="Gene3D" id="3.10.120.10">
    <property type="entry name" value="Cytochrome b5-like heme/steroid binding domain"/>
    <property type="match status" value="1"/>
</dbReference>
<feature type="domain" description="Cytochrome b5 heme-binding" evidence="9">
    <location>
        <begin position="1"/>
        <end position="77"/>
    </location>
</feature>
<dbReference type="InterPro" id="IPR013328">
    <property type="entry name" value="6PGD_dom2"/>
</dbReference>
<dbReference type="InterPro" id="IPR037396">
    <property type="entry name" value="FMN_HAD"/>
</dbReference>
<evidence type="ECO:0000256" key="5">
    <source>
        <dbReference type="ARBA" id="ARBA00022857"/>
    </source>
</evidence>
<dbReference type="InterPro" id="IPR036400">
    <property type="entry name" value="Cyt_B5-like_heme/steroid_sf"/>
</dbReference>
<dbReference type="FunFam" id="3.40.50.720:FF:000609">
    <property type="entry name" value="2-dehydropantoate 2-reductase"/>
    <property type="match status" value="1"/>
</dbReference>
<dbReference type="SUPFAM" id="SSF55856">
    <property type="entry name" value="Cytochrome b5-like heme/steroid binding domain"/>
    <property type="match status" value="1"/>
</dbReference>
<feature type="region of interest" description="Disordered" evidence="8">
    <location>
        <begin position="71"/>
        <end position="106"/>
    </location>
</feature>
<dbReference type="Pfam" id="PF01070">
    <property type="entry name" value="FMN_dh"/>
    <property type="match status" value="1"/>
</dbReference>
<dbReference type="PROSITE" id="PS51349">
    <property type="entry name" value="FMN_HYDROXY_ACID_DH_2"/>
    <property type="match status" value="1"/>
</dbReference>
<dbReference type="Pfam" id="PF08546">
    <property type="entry name" value="ApbA_C"/>
    <property type="match status" value="1"/>
</dbReference>